<keyword evidence="9" id="KW-0326">Glycosidase</keyword>
<dbReference type="SMART" id="SM01232">
    <property type="entry name" value="H2TH"/>
    <property type="match status" value="1"/>
</dbReference>
<dbReference type="Pfam" id="PF01149">
    <property type="entry name" value="Fapy_DNA_glyco"/>
    <property type="match status" value="1"/>
</dbReference>
<comment type="catalytic activity">
    <reaction evidence="1">
        <text>Hydrolysis of DNA containing ring-opened 7-methylguanine residues, releasing 2,6-diamino-4-hydroxy-5-(N-methyl)formamidopyrimidine.</text>
        <dbReference type="EC" id="3.2.2.23"/>
    </reaction>
</comment>
<evidence type="ECO:0000256" key="2">
    <source>
        <dbReference type="ARBA" id="ARBA00009409"/>
    </source>
</evidence>
<evidence type="ECO:0000259" key="10">
    <source>
        <dbReference type="PROSITE" id="PS51068"/>
    </source>
</evidence>
<dbReference type="InterPro" id="IPR035937">
    <property type="entry name" value="FPG_N"/>
</dbReference>
<evidence type="ECO:0000313" key="13">
    <source>
        <dbReference type="Proteomes" id="UP000677228"/>
    </source>
</evidence>
<evidence type="ECO:0000256" key="5">
    <source>
        <dbReference type="ARBA" id="ARBA00023125"/>
    </source>
</evidence>
<dbReference type="GO" id="GO:0006284">
    <property type="term" value="P:base-excision repair"/>
    <property type="evidence" value="ECO:0007669"/>
    <property type="project" value="InterPro"/>
</dbReference>
<feature type="domain" description="Formamidopyrimidine-DNA glycosylase catalytic" evidence="10">
    <location>
        <begin position="1"/>
        <end position="39"/>
    </location>
</feature>
<dbReference type="Pfam" id="PF06831">
    <property type="entry name" value="H2TH"/>
    <property type="match status" value="1"/>
</dbReference>
<dbReference type="InterPro" id="IPR010979">
    <property type="entry name" value="Ribosomal_uS13-like_H2TH"/>
</dbReference>
<dbReference type="GO" id="GO:0034039">
    <property type="term" value="F:8-oxo-7,8-dihydroguanine DNA N-glycosylase activity"/>
    <property type="evidence" value="ECO:0007669"/>
    <property type="project" value="TreeGrafter"/>
</dbReference>
<protein>
    <recommendedName>
        <fullName evidence="10">Formamidopyrimidine-DNA glycosylase catalytic domain-containing protein</fullName>
    </recommendedName>
</protein>
<name>A0A8S2CMU4_9BILA</name>
<dbReference type="Proteomes" id="UP000682733">
    <property type="component" value="Unassembled WGS sequence"/>
</dbReference>
<sequence>MEGRYRRYSVQTSPEKHAMFILALDDQSELHYIDTRKFGTCHLYPTDKLDEAPGLMKLGPEPLQKLLQAKTLQQQAHKKKVPIKAFLLDQRFISGIGNIYADEILFASQINPLRPAQEIKLNE</sequence>
<keyword evidence="5" id="KW-0238">DNA-binding</keyword>
<evidence type="ECO:0000256" key="1">
    <source>
        <dbReference type="ARBA" id="ARBA00001668"/>
    </source>
</evidence>
<dbReference type="InterPro" id="IPR015886">
    <property type="entry name" value="H2TH_FPG"/>
</dbReference>
<dbReference type="GO" id="GO:0016829">
    <property type="term" value="F:lyase activity"/>
    <property type="evidence" value="ECO:0007669"/>
    <property type="project" value="UniProtKB-KW"/>
</dbReference>
<dbReference type="Proteomes" id="UP000677228">
    <property type="component" value="Unassembled WGS sequence"/>
</dbReference>
<keyword evidence="8" id="KW-0511">Multifunctional enzyme</keyword>
<keyword evidence="6" id="KW-0234">DNA repair</keyword>
<evidence type="ECO:0000256" key="4">
    <source>
        <dbReference type="ARBA" id="ARBA00022801"/>
    </source>
</evidence>
<keyword evidence="3" id="KW-0227">DNA damage</keyword>
<dbReference type="SUPFAM" id="SSF81624">
    <property type="entry name" value="N-terminal domain of MutM-like DNA repair proteins"/>
    <property type="match status" value="1"/>
</dbReference>
<keyword evidence="4" id="KW-0378">Hydrolase</keyword>
<dbReference type="GO" id="GO:0008270">
    <property type="term" value="F:zinc ion binding"/>
    <property type="evidence" value="ECO:0007669"/>
    <property type="project" value="InterPro"/>
</dbReference>
<organism evidence="11 13">
    <name type="scientific">Didymodactylos carnosus</name>
    <dbReference type="NCBI Taxonomy" id="1234261"/>
    <lineage>
        <taxon>Eukaryota</taxon>
        <taxon>Metazoa</taxon>
        <taxon>Spiralia</taxon>
        <taxon>Gnathifera</taxon>
        <taxon>Rotifera</taxon>
        <taxon>Eurotatoria</taxon>
        <taxon>Bdelloidea</taxon>
        <taxon>Philodinida</taxon>
        <taxon>Philodinidae</taxon>
        <taxon>Didymodactylos</taxon>
    </lineage>
</organism>
<comment type="similarity">
    <text evidence="2">Belongs to the FPG family.</text>
</comment>
<evidence type="ECO:0000256" key="7">
    <source>
        <dbReference type="ARBA" id="ARBA00023239"/>
    </source>
</evidence>
<comment type="caution">
    <text evidence="11">The sequence shown here is derived from an EMBL/GenBank/DDBJ whole genome shotgun (WGS) entry which is preliminary data.</text>
</comment>
<evidence type="ECO:0000313" key="11">
    <source>
        <dbReference type="EMBL" id="CAF0720783.1"/>
    </source>
</evidence>
<evidence type="ECO:0000256" key="6">
    <source>
        <dbReference type="ARBA" id="ARBA00023204"/>
    </source>
</evidence>
<dbReference type="GO" id="GO:0003906">
    <property type="term" value="F:DNA-(apurinic or apyrimidinic site) endonuclease activity"/>
    <property type="evidence" value="ECO:0007669"/>
    <property type="project" value="InterPro"/>
</dbReference>
<dbReference type="GO" id="GO:0003684">
    <property type="term" value="F:damaged DNA binding"/>
    <property type="evidence" value="ECO:0007669"/>
    <property type="project" value="InterPro"/>
</dbReference>
<dbReference type="InterPro" id="IPR012319">
    <property type="entry name" value="FPG_cat"/>
</dbReference>
<accession>A0A8S2CMU4</accession>
<dbReference type="AlphaFoldDB" id="A0A8S2CMU4"/>
<dbReference type="PANTHER" id="PTHR22993">
    <property type="entry name" value="FORMAMIDOPYRIMIDINE-DNA GLYCOSYLASE"/>
    <property type="match status" value="1"/>
</dbReference>
<dbReference type="PANTHER" id="PTHR22993:SF9">
    <property type="entry name" value="FORMAMIDOPYRIMIDINE-DNA GLYCOSYLASE"/>
    <property type="match status" value="1"/>
</dbReference>
<dbReference type="PROSITE" id="PS51068">
    <property type="entry name" value="FPG_CAT"/>
    <property type="match status" value="1"/>
</dbReference>
<evidence type="ECO:0000256" key="9">
    <source>
        <dbReference type="ARBA" id="ARBA00023295"/>
    </source>
</evidence>
<proteinExistence type="inferred from homology"/>
<dbReference type="Gene3D" id="3.20.190.10">
    <property type="entry name" value="MutM-like, N-terminal"/>
    <property type="match status" value="1"/>
</dbReference>
<dbReference type="EMBL" id="CAJOBA010000001">
    <property type="protein sequence ID" value="CAF3491928.1"/>
    <property type="molecule type" value="Genomic_DNA"/>
</dbReference>
<gene>
    <name evidence="11" type="ORF">OVA965_LOCUS23</name>
    <name evidence="12" type="ORF">TMI583_LOCUS23</name>
</gene>
<evidence type="ECO:0000256" key="3">
    <source>
        <dbReference type="ARBA" id="ARBA00022763"/>
    </source>
</evidence>
<dbReference type="EMBL" id="CAJNOK010000001">
    <property type="protein sequence ID" value="CAF0720783.1"/>
    <property type="molecule type" value="Genomic_DNA"/>
</dbReference>
<dbReference type="SUPFAM" id="SSF46946">
    <property type="entry name" value="S13-like H2TH domain"/>
    <property type="match status" value="1"/>
</dbReference>
<evidence type="ECO:0000256" key="8">
    <source>
        <dbReference type="ARBA" id="ARBA00023268"/>
    </source>
</evidence>
<reference evidence="11" key="1">
    <citation type="submission" date="2021-02" db="EMBL/GenBank/DDBJ databases">
        <authorList>
            <person name="Nowell W R."/>
        </authorList>
    </citation>
    <scope>NUCLEOTIDE SEQUENCE</scope>
</reference>
<dbReference type="Gene3D" id="1.10.8.50">
    <property type="match status" value="1"/>
</dbReference>
<evidence type="ECO:0000313" key="12">
    <source>
        <dbReference type="EMBL" id="CAF3491928.1"/>
    </source>
</evidence>
<keyword evidence="7" id="KW-0456">Lyase</keyword>